<evidence type="ECO:0008006" key="3">
    <source>
        <dbReference type="Google" id="ProtNLM"/>
    </source>
</evidence>
<proteinExistence type="predicted"/>
<keyword evidence="2" id="KW-1185">Reference proteome</keyword>
<dbReference type="RefSeq" id="WP_046525385.1">
    <property type="nucleotide sequence ID" value="NZ_LAYY01000030.1"/>
</dbReference>
<accession>A0A0M2SQG4</accession>
<dbReference type="EMBL" id="LAYY01000030">
    <property type="protein sequence ID" value="KKK36478.1"/>
    <property type="molecule type" value="Genomic_DNA"/>
</dbReference>
<evidence type="ECO:0000313" key="2">
    <source>
        <dbReference type="Proteomes" id="UP000034166"/>
    </source>
</evidence>
<dbReference type="PATRIC" id="fig|1408103.3.peg.4254"/>
<dbReference type="Proteomes" id="UP000034166">
    <property type="component" value="Unassembled WGS sequence"/>
</dbReference>
<organism evidence="1 2">
    <name type="scientific">Mesobacillus campisalis</name>
    <dbReference type="NCBI Taxonomy" id="1408103"/>
    <lineage>
        <taxon>Bacteria</taxon>
        <taxon>Bacillati</taxon>
        <taxon>Bacillota</taxon>
        <taxon>Bacilli</taxon>
        <taxon>Bacillales</taxon>
        <taxon>Bacillaceae</taxon>
        <taxon>Mesobacillus</taxon>
    </lineage>
</organism>
<gene>
    <name evidence="1" type="ORF">WQ57_19205</name>
</gene>
<dbReference type="InterPro" id="IPR018690">
    <property type="entry name" value="DUF2187"/>
</dbReference>
<comment type="caution">
    <text evidence="1">The sequence shown here is derived from an EMBL/GenBank/DDBJ whole genome shotgun (WGS) entry which is preliminary data.</text>
</comment>
<dbReference type="AlphaFoldDB" id="A0A0M2SQG4"/>
<dbReference type="Pfam" id="PF09953">
    <property type="entry name" value="DUF2187"/>
    <property type="match status" value="1"/>
</dbReference>
<name>A0A0M2SQG4_9BACI</name>
<reference evidence="1 2" key="1">
    <citation type="submission" date="2015-04" db="EMBL/GenBank/DDBJ databases">
        <title>Taxonomic description and genome sequence of Bacillus campisalis sp. nov., a novel member of the genus Bacillus isolated from solar saltern.</title>
        <authorList>
            <person name="Mathan Kumar R."/>
            <person name="Kaur G."/>
            <person name="Kumar A."/>
            <person name="Singh N.K."/>
            <person name="Kaur N."/>
            <person name="Kumar N."/>
            <person name="Mayilraj S."/>
        </authorList>
    </citation>
    <scope>NUCLEOTIDE SEQUENCE [LARGE SCALE GENOMIC DNA]</scope>
    <source>
        <strain evidence="1 2">SA2-6</strain>
    </source>
</reference>
<dbReference type="OrthoDB" id="2970525at2"/>
<protein>
    <recommendedName>
        <fullName evidence="3">DUF2187 domain-containing protein</fullName>
    </recommendedName>
</protein>
<sequence>MKNGIKIRKAKVGDTILFKRKNNNWSGTVFLVRDNSVLVHISEQAAMHLNYETVSTVVRHDNYDVISHNV</sequence>
<evidence type="ECO:0000313" key="1">
    <source>
        <dbReference type="EMBL" id="KKK36478.1"/>
    </source>
</evidence>